<evidence type="ECO:0000313" key="4">
    <source>
        <dbReference type="WBParaSite" id="SCUD_0000671201-mRNA-1"/>
    </source>
</evidence>
<dbReference type="EMBL" id="UZAK01016393">
    <property type="protein sequence ID" value="VDP06735.1"/>
    <property type="molecule type" value="Genomic_DNA"/>
</dbReference>
<dbReference type="WBParaSite" id="SCUD_0000671201-mRNA-1">
    <property type="protein sequence ID" value="SCUD_0000671201-mRNA-1"/>
    <property type="gene ID" value="SCUD_0000671201"/>
</dbReference>
<protein>
    <submittedName>
        <fullName evidence="2 4">Uncharacterized protein</fullName>
    </submittedName>
</protein>
<evidence type="ECO:0000256" key="1">
    <source>
        <dbReference type="SAM" id="MobiDB-lite"/>
    </source>
</evidence>
<proteinExistence type="predicted"/>
<keyword evidence="3" id="KW-1185">Reference proteome</keyword>
<sequence>MEDVRTRRGDDIASDHHLMVAKMKLKLNKQWTTGQTASSCGIHTTDYTEKSCIKDRCIPTRNPLEDSDFTDHLALLSHTQQQITVSVAAASASLGLNIHKGRSKILKFNTKNINPIILDGEALEEVESSTYLSSSIDEQGGSDADVNLWIGKEGQHSYNRRTHGRQNNGQDVGGGSDIH</sequence>
<accession>A0A183JVG7</accession>
<evidence type="ECO:0000313" key="2">
    <source>
        <dbReference type="EMBL" id="VDP06735.1"/>
    </source>
</evidence>
<gene>
    <name evidence="2" type="ORF">SCUD_LOCUS6712</name>
</gene>
<organism evidence="4">
    <name type="scientific">Schistosoma curassoni</name>
    <dbReference type="NCBI Taxonomy" id="6186"/>
    <lineage>
        <taxon>Eukaryota</taxon>
        <taxon>Metazoa</taxon>
        <taxon>Spiralia</taxon>
        <taxon>Lophotrochozoa</taxon>
        <taxon>Platyhelminthes</taxon>
        <taxon>Trematoda</taxon>
        <taxon>Digenea</taxon>
        <taxon>Strigeidida</taxon>
        <taxon>Schistosomatoidea</taxon>
        <taxon>Schistosomatidae</taxon>
        <taxon>Schistosoma</taxon>
    </lineage>
</organism>
<feature type="region of interest" description="Disordered" evidence="1">
    <location>
        <begin position="157"/>
        <end position="179"/>
    </location>
</feature>
<reference evidence="2 3" key="2">
    <citation type="submission" date="2018-11" db="EMBL/GenBank/DDBJ databases">
        <authorList>
            <consortium name="Pathogen Informatics"/>
        </authorList>
    </citation>
    <scope>NUCLEOTIDE SEQUENCE [LARGE SCALE GENOMIC DNA]</scope>
    <source>
        <strain evidence="2">Dakar</strain>
        <strain evidence="3">Dakar, Senegal</strain>
    </source>
</reference>
<dbReference type="Proteomes" id="UP000279833">
    <property type="component" value="Unassembled WGS sequence"/>
</dbReference>
<dbReference type="AlphaFoldDB" id="A0A183JVG7"/>
<evidence type="ECO:0000313" key="3">
    <source>
        <dbReference type="Proteomes" id="UP000279833"/>
    </source>
</evidence>
<name>A0A183JVG7_9TREM</name>
<reference evidence="4" key="1">
    <citation type="submission" date="2016-06" db="UniProtKB">
        <authorList>
            <consortium name="WormBaseParasite"/>
        </authorList>
    </citation>
    <scope>IDENTIFICATION</scope>
</reference>